<proteinExistence type="predicted"/>
<keyword evidence="2" id="KW-0812">Transmembrane</keyword>
<keyword evidence="2" id="KW-0472">Membrane</keyword>
<name>A0A1S1QME8_9ACTN</name>
<dbReference type="AlphaFoldDB" id="A0A1S1QME8"/>
<dbReference type="EMBL" id="MBLM01000123">
    <property type="protein sequence ID" value="OHV35140.1"/>
    <property type="molecule type" value="Genomic_DNA"/>
</dbReference>
<comment type="caution">
    <text evidence="4">The sequence shown here is derived from an EMBL/GenBank/DDBJ whole genome shotgun (WGS) entry which is preliminary data.</text>
</comment>
<protein>
    <recommendedName>
        <fullName evidence="3">Glycoside hydrolase family 5 C-terminal domain-containing protein</fullName>
    </recommendedName>
</protein>
<dbReference type="Pfam" id="PF18564">
    <property type="entry name" value="Glyco_hydro_5_C"/>
    <property type="match status" value="1"/>
</dbReference>
<evidence type="ECO:0000256" key="2">
    <source>
        <dbReference type="SAM" id="Phobius"/>
    </source>
</evidence>
<gene>
    <name evidence="4" type="ORF">CC117_20265</name>
</gene>
<evidence type="ECO:0000313" key="4">
    <source>
        <dbReference type="EMBL" id="OHV35140.1"/>
    </source>
</evidence>
<dbReference type="InterPro" id="IPR017853">
    <property type="entry name" value="GH"/>
</dbReference>
<dbReference type="GO" id="GO:0016042">
    <property type="term" value="P:lipid catabolic process"/>
    <property type="evidence" value="ECO:0007669"/>
    <property type="project" value="UniProtKB-ARBA"/>
</dbReference>
<dbReference type="InterPro" id="IPR041036">
    <property type="entry name" value="GH5_C"/>
</dbReference>
<evidence type="ECO:0000256" key="1">
    <source>
        <dbReference type="SAM" id="MobiDB-lite"/>
    </source>
</evidence>
<keyword evidence="2" id="KW-1133">Transmembrane helix</keyword>
<dbReference type="Gene3D" id="3.20.20.80">
    <property type="entry name" value="Glycosidases"/>
    <property type="match status" value="1"/>
</dbReference>
<feature type="transmembrane region" description="Helical" evidence="2">
    <location>
        <begin position="418"/>
        <end position="440"/>
    </location>
</feature>
<reference evidence="5" key="1">
    <citation type="submission" date="2016-07" db="EMBL/GenBank/DDBJ databases">
        <title>Sequence Frankia sp. strain CcI1.17.</title>
        <authorList>
            <person name="Ghodhbane-Gtari F."/>
            <person name="Swanson E."/>
            <person name="Gueddou A."/>
            <person name="Morris K."/>
            <person name="Hezbri K."/>
            <person name="Ktari A."/>
            <person name="Nouioui I."/>
            <person name="Abebe-Akele F."/>
            <person name="Simpson S."/>
            <person name="Thomas K."/>
            <person name="Gtari M."/>
            <person name="Tisa L.S."/>
            <person name="Hurst S."/>
        </authorList>
    </citation>
    <scope>NUCLEOTIDE SEQUENCE [LARGE SCALE GENOMIC DNA]</scope>
    <source>
        <strain evidence="5">Cc1.17</strain>
    </source>
</reference>
<evidence type="ECO:0000313" key="5">
    <source>
        <dbReference type="Proteomes" id="UP000179627"/>
    </source>
</evidence>
<feature type="compositionally biased region" description="Gly residues" evidence="1">
    <location>
        <begin position="387"/>
        <end position="396"/>
    </location>
</feature>
<dbReference type="Gene3D" id="2.60.40.1180">
    <property type="entry name" value="Golgi alpha-mannosidase II"/>
    <property type="match status" value="1"/>
</dbReference>
<sequence length="445" mass="43498">MLAGLLVASGEGVGLAGRVGAASTTAAEVPPGTVSRTANFLTDAAGRVVLPRGVTVPAGAVPTAEELRRWLDYGFTAARLELPMTVGGGFPPTGAQPPAGDREQGGLEQAGALVADLTDHGLTVVLSIVPGARGYQPSTSDLTAGLRRLAERFRTTGGLIGFEVPPTPAAGDLATALRAADPHRTLWVGQQAPFDPAAQVAANGGAGYITAWAEGTPARAAQLAAAGDAFSLGWFYDAPDADGRPATGIGPGEVRDAATPPAEIVRPYPAAVAGVPTSYGSDGAGVFRLVYRPVRAGGGALPAGTPTAVIVPGWNYSAGYQARVTGGQVTSAPGAGVLCVVTAAGATEVRVEIVPAEGTAPVAPPRAGAVNCPTGPTGGAAAADAAGGTGAPGSPGAGTPAAAPAAGAGAGADADPSLLLLVLPLLGAALTAAVLGPVFVRLRRR</sequence>
<evidence type="ECO:0000259" key="3">
    <source>
        <dbReference type="Pfam" id="PF18564"/>
    </source>
</evidence>
<feature type="domain" description="Glycoside hydrolase family 5 C-terminal" evidence="3">
    <location>
        <begin position="266"/>
        <end position="353"/>
    </location>
</feature>
<feature type="compositionally biased region" description="Low complexity" evidence="1">
    <location>
        <begin position="397"/>
        <end position="408"/>
    </location>
</feature>
<organism evidence="4 5">
    <name type="scientific">Parafrankia colletiae</name>
    <dbReference type="NCBI Taxonomy" id="573497"/>
    <lineage>
        <taxon>Bacteria</taxon>
        <taxon>Bacillati</taxon>
        <taxon>Actinomycetota</taxon>
        <taxon>Actinomycetes</taxon>
        <taxon>Frankiales</taxon>
        <taxon>Frankiaceae</taxon>
        <taxon>Parafrankia</taxon>
    </lineage>
</organism>
<keyword evidence="5" id="KW-1185">Reference proteome</keyword>
<dbReference type="SUPFAM" id="SSF51445">
    <property type="entry name" value="(Trans)glycosidases"/>
    <property type="match status" value="1"/>
</dbReference>
<dbReference type="GO" id="GO:1901136">
    <property type="term" value="P:carbohydrate derivative catabolic process"/>
    <property type="evidence" value="ECO:0007669"/>
    <property type="project" value="UniProtKB-ARBA"/>
</dbReference>
<dbReference type="InterPro" id="IPR013780">
    <property type="entry name" value="Glyco_hydro_b"/>
</dbReference>
<dbReference type="Proteomes" id="UP000179627">
    <property type="component" value="Unassembled WGS sequence"/>
</dbReference>
<feature type="region of interest" description="Disordered" evidence="1">
    <location>
        <begin position="378"/>
        <end position="408"/>
    </location>
</feature>
<accession>A0A1S1QME8</accession>